<organism evidence="1 2">
    <name type="scientific">Holotrichia oblita</name>
    <name type="common">Chafer beetle</name>
    <dbReference type="NCBI Taxonomy" id="644536"/>
    <lineage>
        <taxon>Eukaryota</taxon>
        <taxon>Metazoa</taxon>
        <taxon>Ecdysozoa</taxon>
        <taxon>Arthropoda</taxon>
        <taxon>Hexapoda</taxon>
        <taxon>Insecta</taxon>
        <taxon>Pterygota</taxon>
        <taxon>Neoptera</taxon>
        <taxon>Endopterygota</taxon>
        <taxon>Coleoptera</taxon>
        <taxon>Polyphaga</taxon>
        <taxon>Scarabaeiformia</taxon>
        <taxon>Scarabaeidae</taxon>
        <taxon>Melolonthinae</taxon>
        <taxon>Holotrichia</taxon>
    </lineage>
</organism>
<dbReference type="Proteomes" id="UP001056778">
    <property type="component" value="Chromosome 6"/>
</dbReference>
<comment type="caution">
    <text evidence="1">The sequence shown here is derived from an EMBL/GenBank/DDBJ whole genome shotgun (WGS) entry which is preliminary data.</text>
</comment>
<proteinExistence type="predicted"/>
<name>A0ACB9SXU6_HOLOL</name>
<gene>
    <name evidence="1" type="ORF">MML48_6g00010371</name>
</gene>
<keyword evidence="2" id="KW-1185">Reference proteome</keyword>
<sequence length="169" mass="19409">MSGERMDVVNIDSENSDEDKKLENKVKSVTLVDRSRLAKKSTAPAPPPVPEIKYQLLTKRQAAIASKDKTKEIVKQISDKEYFESESRRKNEKRNVRRIPGALYDSNGVHINSNIDLCDCLQDTCRGCHFHCRKCASQKCGAECRVNRKFVYENIEYHGYEFVIKNPLL</sequence>
<reference evidence="1" key="1">
    <citation type="submission" date="2022-04" db="EMBL/GenBank/DDBJ databases">
        <title>Chromosome-scale genome assembly of Holotrichia oblita Faldermann.</title>
        <authorList>
            <person name="Rongchong L."/>
        </authorList>
    </citation>
    <scope>NUCLEOTIDE SEQUENCE</scope>
    <source>
        <strain evidence="1">81SQS9</strain>
    </source>
</reference>
<dbReference type="EMBL" id="CM043020">
    <property type="protein sequence ID" value="KAI4459234.1"/>
    <property type="molecule type" value="Genomic_DNA"/>
</dbReference>
<evidence type="ECO:0000313" key="1">
    <source>
        <dbReference type="EMBL" id="KAI4459234.1"/>
    </source>
</evidence>
<evidence type="ECO:0000313" key="2">
    <source>
        <dbReference type="Proteomes" id="UP001056778"/>
    </source>
</evidence>
<accession>A0ACB9SXU6</accession>
<protein>
    <submittedName>
        <fullName evidence="1">Arl14 effector protein</fullName>
    </submittedName>
</protein>